<dbReference type="Pfam" id="PF23098">
    <property type="entry name" value="Beta-prop_NOL10_N"/>
    <property type="match status" value="1"/>
</dbReference>
<dbReference type="GO" id="GO:0030686">
    <property type="term" value="C:90S preribosome"/>
    <property type="evidence" value="ECO:0007669"/>
    <property type="project" value="TreeGrafter"/>
</dbReference>
<organism evidence="3">
    <name type="scientific">Aceria tosichella</name>
    <name type="common">wheat curl mite</name>
    <dbReference type="NCBI Taxonomy" id="561515"/>
    <lineage>
        <taxon>Eukaryota</taxon>
        <taxon>Metazoa</taxon>
        <taxon>Ecdysozoa</taxon>
        <taxon>Arthropoda</taxon>
        <taxon>Chelicerata</taxon>
        <taxon>Arachnida</taxon>
        <taxon>Acari</taxon>
        <taxon>Acariformes</taxon>
        <taxon>Trombidiformes</taxon>
        <taxon>Prostigmata</taxon>
        <taxon>Eupodina</taxon>
        <taxon>Eriophyoidea</taxon>
        <taxon>Eriophyidae</taxon>
        <taxon>Eriophyinae</taxon>
        <taxon>Aceriini</taxon>
        <taxon>Aceria</taxon>
    </lineage>
</organism>
<evidence type="ECO:0000313" key="3">
    <source>
        <dbReference type="EMBL" id="MDE49869.1"/>
    </source>
</evidence>
<dbReference type="EMBL" id="GGYP01005098">
    <property type="protein sequence ID" value="MDE49869.1"/>
    <property type="molecule type" value="Transcribed_RNA"/>
</dbReference>
<evidence type="ECO:0000259" key="1">
    <source>
        <dbReference type="Pfam" id="PF23097"/>
    </source>
</evidence>
<reference evidence="3" key="1">
    <citation type="submission" date="2018-10" db="EMBL/GenBank/DDBJ databases">
        <title>Transcriptome assembly of Aceria tosichella (Wheat curl mite) Type 2.</title>
        <authorList>
            <person name="Scully E.D."/>
            <person name="Geib S.M."/>
            <person name="Palmer N.A."/>
            <person name="Gupta A.K."/>
            <person name="Sarath G."/>
            <person name="Tatineni S."/>
        </authorList>
    </citation>
    <scope>NUCLEOTIDE SEQUENCE</scope>
    <source>
        <strain evidence="3">LincolnNE</strain>
    </source>
</reference>
<dbReference type="Gene3D" id="2.130.10.10">
    <property type="entry name" value="YVTN repeat-like/Quinoprotein amine dehydrogenase"/>
    <property type="match status" value="1"/>
</dbReference>
<feature type="domain" description="Nucleolar protein 10-like second" evidence="1">
    <location>
        <begin position="375"/>
        <end position="422"/>
    </location>
</feature>
<dbReference type="InterPro" id="IPR040382">
    <property type="entry name" value="NOL10/Enp2"/>
</dbReference>
<dbReference type="Pfam" id="PF23097">
    <property type="entry name" value="NOL10_2nd"/>
    <property type="match status" value="1"/>
</dbReference>
<dbReference type="PANTHER" id="PTHR14927:SF0">
    <property type="entry name" value="NUCLEOLAR PROTEIN 10"/>
    <property type="match status" value="1"/>
</dbReference>
<evidence type="ECO:0000259" key="2">
    <source>
        <dbReference type="Pfam" id="PF23098"/>
    </source>
</evidence>
<dbReference type="GO" id="GO:0032040">
    <property type="term" value="C:small-subunit processome"/>
    <property type="evidence" value="ECO:0007669"/>
    <property type="project" value="TreeGrafter"/>
</dbReference>
<sequence length="502" mass="58115">MLISIVNGVKIYNLAAGKAVPDWLNDKKRKKILKKNKELLNRTEIIQDLEMPVLSTNIVLSPDQNHLLVSGMYKPRIRCYDLRQMAMKFERCFDSECVKMMFLSDDYTKIAMLQQDRHIEFHNSTGYYFKIRIPKPGRDLCYDYRECIMYSCGASCDIFRLNLDIGAFEDSFVSEREGFNACVTNSELQLTVAGSTEGTIECWDSRASNVNVVKSFDCTPFAPYQMNSDLDIPAITSMKFKDNLNLAVGTQTGQIFLFDIRTNKPYTIKDHYFGLPIKTLDFHSTTNEHDLVLSLDDKVIKFWHRNTGETFTAIQPEKDLNSFCTIPQTGMVFLTNEGQKVQPYYIPALGPAPKWCSYLDSITEELEEDVKDNIIYEDYKFVTMQELEEMGMEHLVGTNMLRAYMHGFFMDMKLYSKAKLLTNSTGFEQYRKSKVRQKLEDERTNRVQLLNSLPKVNRRLATKILQKKEQAMASKSDVKKSNPLEDARFKAMFENPDFEDKH</sequence>
<dbReference type="AlphaFoldDB" id="A0A6G1SHN0"/>
<dbReference type="InterPro" id="IPR015943">
    <property type="entry name" value="WD40/YVTN_repeat-like_dom_sf"/>
</dbReference>
<protein>
    <submittedName>
        <fullName evidence="3">Nucleolar protein 10</fullName>
    </submittedName>
</protein>
<name>A0A6G1SHN0_9ACAR</name>
<dbReference type="SUPFAM" id="SSF50978">
    <property type="entry name" value="WD40 repeat-like"/>
    <property type="match status" value="1"/>
</dbReference>
<proteinExistence type="predicted"/>
<feature type="domain" description="Nucleolar protein 10-like N-terminal" evidence="2">
    <location>
        <begin position="1"/>
        <end position="369"/>
    </location>
</feature>
<dbReference type="InterPro" id="IPR056550">
    <property type="entry name" value="NOL10_2nd"/>
</dbReference>
<dbReference type="PANTHER" id="PTHR14927">
    <property type="entry name" value="NUCLEOLAR PROTEIN 10"/>
    <property type="match status" value="1"/>
</dbReference>
<dbReference type="InterPro" id="IPR036322">
    <property type="entry name" value="WD40_repeat_dom_sf"/>
</dbReference>
<gene>
    <name evidence="3" type="primary">nol10</name>
    <name evidence="3" type="ORF">g.15898</name>
</gene>
<accession>A0A6G1SHN0</accession>
<dbReference type="InterPro" id="IPR056551">
    <property type="entry name" value="Beta-prop_NOL10_N"/>
</dbReference>
<dbReference type="GO" id="GO:0000462">
    <property type="term" value="P:maturation of SSU-rRNA from tricistronic rRNA transcript (SSU-rRNA, 5.8S rRNA, LSU-rRNA)"/>
    <property type="evidence" value="ECO:0007669"/>
    <property type="project" value="TreeGrafter"/>
</dbReference>